<dbReference type="EMBL" id="BARS01040962">
    <property type="protein sequence ID" value="GAG40894.1"/>
    <property type="molecule type" value="Genomic_DNA"/>
</dbReference>
<organism evidence="1">
    <name type="scientific">marine sediment metagenome</name>
    <dbReference type="NCBI Taxonomy" id="412755"/>
    <lineage>
        <taxon>unclassified sequences</taxon>
        <taxon>metagenomes</taxon>
        <taxon>ecological metagenomes</taxon>
    </lineage>
</organism>
<protein>
    <submittedName>
        <fullName evidence="1">Uncharacterized protein</fullName>
    </submittedName>
</protein>
<sequence>PSTTLGDTTWNKHTGPFDSINCNDMIIGGDCSDDLLGLELDMTISGGNAGEATCGDITSSYSASSGPSASCGSANGITPPRGLNKRKGVIKAQNAGGIVLPESAKESTAVKAMYERERVAKTTQSVKTVRPVKKLEIGAGALINQKVYRDTRDMEYWEDKPAGMLYINYCDMETLNQILEAGEIKKKSEGFMDGLKVGS</sequence>
<feature type="non-terminal residue" evidence="1">
    <location>
        <position position="1"/>
    </location>
</feature>
<name>X0XCI1_9ZZZZ</name>
<dbReference type="AlphaFoldDB" id="X0XCI1"/>
<proteinExistence type="predicted"/>
<accession>X0XCI1</accession>
<gene>
    <name evidence="1" type="ORF">S01H1_62374</name>
</gene>
<reference evidence="1" key="1">
    <citation type="journal article" date="2014" name="Front. Microbiol.">
        <title>High frequency of phylogenetically diverse reductive dehalogenase-homologous genes in deep subseafloor sedimentary metagenomes.</title>
        <authorList>
            <person name="Kawai M."/>
            <person name="Futagami T."/>
            <person name="Toyoda A."/>
            <person name="Takaki Y."/>
            <person name="Nishi S."/>
            <person name="Hori S."/>
            <person name="Arai W."/>
            <person name="Tsubouchi T."/>
            <person name="Morono Y."/>
            <person name="Uchiyama I."/>
            <person name="Ito T."/>
            <person name="Fujiyama A."/>
            <person name="Inagaki F."/>
            <person name="Takami H."/>
        </authorList>
    </citation>
    <scope>NUCLEOTIDE SEQUENCE</scope>
    <source>
        <strain evidence="1">Expedition CK06-06</strain>
    </source>
</reference>
<evidence type="ECO:0000313" key="1">
    <source>
        <dbReference type="EMBL" id="GAG40894.1"/>
    </source>
</evidence>
<comment type="caution">
    <text evidence="1">The sequence shown here is derived from an EMBL/GenBank/DDBJ whole genome shotgun (WGS) entry which is preliminary data.</text>
</comment>